<organism evidence="2 3">
    <name type="scientific">Roseobacter ponti</name>
    <dbReference type="NCBI Taxonomy" id="1891787"/>
    <lineage>
        <taxon>Bacteria</taxon>
        <taxon>Pseudomonadati</taxon>
        <taxon>Pseudomonadota</taxon>
        <taxon>Alphaproteobacteria</taxon>
        <taxon>Rhodobacterales</taxon>
        <taxon>Roseobacteraceae</taxon>
        <taxon>Roseobacter</taxon>
    </lineage>
</organism>
<evidence type="ECO:0000313" key="2">
    <source>
        <dbReference type="EMBL" id="QJF51060.1"/>
    </source>
</evidence>
<evidence type="ECO:0000313" key="3">
    <source>
        <dbReference type="Proteomes" id="UP000503308"/>
    </source>
</evidence>
<dbReference type="Proteomes" id="UP000503308">
    <property type="component" value="Chromosome"/>
</dbReference>
<dbReference type="InterPro" id="IPR029058">
    <property type="entry name" value="AB_hydrolase_fold"/>
</dbReference>
<reference evidence="2 3" key="1">
    <citation type="submission" date="2020-02" db="EMBL/GenBank/DDBJ databases">
        <title>Genome sequence of Roseobacter ponti.</title>
        <authorList>
            <person name="Hollensteiner J."/>
            <person name="Schneider D."/>
            <person name="Poehlein A."/>
            <person name="Daniel R."/>
        </authorList>
    </citation>
    <scope>NUCLEOTIDE SEQUENCE [LARGE SCALE GENOMIC DNA]</scope>
    <source>
        <strain evidence="2 3">DSM 106830</strain>
    </source>
</reference>
<dbReference type="AlphaFoldDB" id="A0A858SRW0"/>
<evidence type="ECO:0000256" key="1">
    <source>
        <dbReference type="SAM" id="Phobius"/>
    </source>
</evidence>
<dbReference type="KEGG" id="rpon:G3256_07755"/>
<accession>A0A858SRW0</accession>
<dbReference type="SUPFAM" id="SSF53474">
    <property type="entry name" value="alpha/beta-Hydrolases"/>
    <property type="match status" value="1"/>
</dbReference>
<feature type="transmembrane region" description="Helical" evidence="1">
    <location>
        <begin position="122"/>
        <end position="148"/>
    </location>
</feature>
<sequence length="411" mass="45135">MSSTSDPPVLRRRVFYISGYDPFPPRRYRELYRKEAADQAQISGYEIDVSRSAAGPSEWQVCSTQDGHRTLTSVKVLVWSDIVRQSFPATSGGTYLAMVRTARVYVFSGALQRLVRLRKGPVIAAFYPVVMLLFQAALALAAACLVFRGGTGLMTGDRLIMLRTALVAGAGLVAALAVLRAFRAMDKRFFAHYLMHDFAYTASADGAYPAALSYRLDGFAQQIRDALQDEADEVLLVGHSSGAFLAVTVLARLMRRVPPDPGGPVLSLLTLGQVVPMKSFLPGADDLRRDLRDMGAQKEIFWADVSAPGDGCSFALCDPVRVSGQATPDTRWPLVLSAAFTQTLSPDRWRALRRRFFRLHFQYLCAFDRPGHYDYFRITAGPQTLRTRYGGRASSPSVITTALSGQALATG</sequence>
<dbReference type="EMBL" id="CP048788">
    <property type="protein sequence ID" value="QJF51060.1"/>
    <property type="molecule type" value="Genomic_DNA"/>
</dbReference>
<keyword evidence="1" id="KW-0472">Membrane</keyword>
<feature type="transmembrane region" description="Helical" evidence="1">
    <location>
        <begin position="160"/>
        <end position="179"/>
    </location>
</feature>
<dbReference type="Gene3D" id="3.40.50.1820">
    <property type="entry name" value="alpha/beta hydrolase"/>
    <property type="match status" value="1"/>
</dbReference>
<protein>
    <submittedName>
        <fullName evidence="2">Uncharacterized protein</fullName>
    </submittedName>
</protein>
<keyword evidence="1" id="KW-0812">Transmembrane</keyword>
<keyword evidence="3" id="KW-1185">Reference proteome</keyword>
<keyword evidence="1" id="KW-1133">Transmembrane helix</keyword>
<gene>
    <name evidence="2" type="ORF">G3256_07755</name>
</gene>
<name>A0A858SRW0_9RHOB</name>
<proteinExistence type="predicted"/>
<dbReference type="RefSeq" id="WP_169640276.1">
    <property type="nucleotide sequence ID" value="NZ_CP048788.1"/>
</dbReference>